<evidence type="ECO:0000313" key="1">
    <source>
        <dbReference type="EMBL" id="SVD62887.1"/>
    </source>
</evidence>
<protein>
    <submittedName>
        <fullName evidence="1">Uncharacterized protein</fullName>
    </submittedName>
</protein>
<gene>
    <name evidence="1" type="ORF">METZ01_LOCUS415741</name>
</gene>
<dbReference type="EMBL" id="UINC01162887">
    <property type="protein sequence ID" value="SVD62887.1"/>
    <property type="molecule type" value="Genomic_DNA"/>
</dbReference>
<name>A0A382WVI5_9ZZZZ</name>
<organism evidence="1">
    <name type="scientific">marine metagenome</name>
    <dbReference type="NCBI Taxonomy" id="408172"/>
    <lineage>
        <taxon>unclassified sequences</taxon>
        <taxon>metagenomes</taxon>
        <taxon>ecological metagenomes</taxon>
    </lineage>
</organism>
<feature type="non-terminal residue" evidence="1">
    <location>
        <position position="26"/>
    </location>
</feature>
<dbReference type="AlphaFoldDB" id="A0A382WVI5"/>
<sequence length="26" mass="3018">MRVNNPTKAPDRIWNTARSVLAITRH</sequence>
<reference evidence="1" key="1">
    <citation type="submission" date="2018-05" db="EMBL/GenBank/DDBJ databases">
        <authorList>
            <person name="Lanie J.A."/>
            <person name="Ng W.-L."/>
            <person name="Kazmierczak K.M."/>
            <person name="Andrzejewski T.M."/>
            <person name="Davidsen T.M."/>
            <person name="Wayne K.J."/>
            <person name="Tettelin H."/>
            <person name="Glass J.I."/>
            <person name="Rusch D."/>
            <person name="Podicherti R."/>
            <person name="Tsui H.-C.T."/>
            <person name="Winkler M.E."/>
        </authorList>
    </citation>
    <scope>NUCLEOTIDE SEQUENCE</scope>
</reference>
<accession>A0A382WVI5</accession>
<proteinExistence type="predicted"/>